<keyword evidence="3" id="KW-0804">Transcription</keyword>
<dbReference type="InterPro" id="IPR018335">
    <property type="entry name" value="Tscrpt_reg_HTH_Crp-type_CS"/>
</dbReference>
<dbReference type="CDD" id="cd00038">
    <property type="entry name" value="CAP_ED"/>
    <property type="match status" value="1"/>
</dbReference>
<dbReference type="PROSITE" id="PS51063">
    <property type="entry name" value="HTH_CRP_2"/>
    <property type="match status" value="1"/>
</dbReference>
<evidence type="ECO:0008006" key="8">
    <source>
        <dbReference type="Google" id="ProtNLM"/>
    </source>
</evidence>
<keyword evidence="1" id="KW-0805">Transcription regulation</keyword>
<evidence type="ECO:0000313" key="6">
    <source>
        <dbReference type="EMBL" id="OFW59235.1"/>
    </source>
</evidence>
<evidence type="ECO:0000256" key="2">
    <source>
        <dbReference type="ARBA" id="ARBA00023125"/>
    </source>
</evidence>
<dbReference type="GO" id="GO:0003677">
    <property type="term" value="F:DNA binding"/>
    <property type="evidence" value="ECO:0007669"/>
    <property type="project" value="UniProtKB-KW"/>
</dbReference>
<dbReference type="InterPro" id="IPR012318">
    <property type="entry name" value="HTH_CRP"/>
</dbReference>
<dbReference type="Pfam" id="PF13545">
    <property type="entry name" value="HTH_Crp_2"/>
    <property type="match status" value="1"/>
</dbReference>
<dbReference type="PANTHER" id="PTHR24567">
    <property type="entry name" value="CRP FAMILY TRANSCRIPTIONAL REGULATORY PROTEIN"/>
    <property type="match status" value="1"/>
</dbReference>
<sequence length="226" mass="26108">MEENYLREFLNHLDEPLRPEAREFFKPESIDREQYIFIDQDEATHLYLIESGLVETNIVHGDGKLYILNFLYPGQIFGEGALYEEGVYSYSSVAREDSEVWRVTWDDLQWLASKDSLFALYLIRLIIQKLDQAYYKDRCIAGEKVERRIACVLLKMIDERGITDKCGIVLNTPLTNRDIAGLVGSTEETVSRIMSRLKKEDIISLGEDKCLTVQDKSALLSYFEGI</sequence>
<dbReference type="InterPro" id="IPR036390">
    <property type="entry name" value="WH_DNA-bd_sf"/>
</dbReference>
<feature type="domain" description="Cyclic nucleotide-binding" evidence="4">
    <location>
        <begin position="9"/>
        <end position="111"/>
    </location>
</feature>
<dbReference type="Proteomes" id="UP000177876">
    <property type="component" value="Unassembled WGS sequence"/>
</dbReference>
<dbReference type="PROSITE" id="PS50042">
    <property type="entry name" value="CNMP_BINDING_3"/>
    <property type="match status" value="1"/>
</dbReference>
<dbReference type="AlphaFoldDB" id="A0A1F2WQX2"/>
<keyword evidence="2" id="KW-0238">DNA-binding</keyword>
<dbReference type="GO" id="GO:0003700">
    <property type="term" value="F:DNA-binding transcription factor activity"/>
    <property type="evidence" value="ECO:0007669"/>
    <property type="project" value="InterPro"/>
</dbReference>
<gene>
    <name evidence="6" type="ORF">A2Y75_01805</name>
</gene>
<dbReference type="PRINTS" id="PR00034">
    <property type="entry name" value="HTHCRP"/>
</dbReference>
<feature type="domain" description="HTH crp-type" evidence="5">
    <location>
        <begin position="143"/>
        <end position="217"/>
    </location>
</feature>
<evidence type="ECO:0000259" key="4">
    <source>
        <dbReference type="PROSITE" id="PS50042"/>
    </source>
</evidence>
<dbReference type="Gene3D" id="1.10.10.10">
    <property type="entry name" value="Winged helix-like DNA-binding domain superfamily/Winged helix DNA-binding domain"/>
    <property type="match status" value="1"/>
</dbReference>
<dbReference type="PANTHER" id="PTHR24567:SF28">
    <property type="entry name" value="LISTERIOLYSIN REGULATORY PROTEIN"/>
    <property type="match status" value="1"/>
</dbReference>
<accession>A0A1F2WQX2</accession>
<name>A0A1F2WQX2_9ACTN</name>
<dbReference type="InterPro" id="IPR036388">
    <property type="entry name" value="WH-like_DNA-bd_sf"/>
</dbReference>
<dbReference type="InterPro" id="IPR014710">
    <property type="entry name" value="RmlC-like_jellyroll"/>
</dbReference>
<dbReference type="STRING" id="1797197.A2Y75_01805"/>
<evidence type="ECO:0000259" key="5">
    <source>
        <dbReference type="PROSITE" id="PS51063"/>
    </source>
</evidence>
<dbReference type="PROSITE" id="PS00042">
    <property type="entry name" value="HTH_CRP_1"/>
    <property type="match status" value="1"/>
</dbReference>
<dbReference type="Pfam" id="PF00027">
    <property type="entry name" value="cNMP_binding"/>
    <property type="match status" value="1"/>
</dbReference>
<dbReference type="GO" id="GO:0005829">
    <property type="term" value="C:cytosol"/>
    <property type="evidence" value="ECO:0007669"/>
    <property type="project" value="TreeGrafter"/>
</dbReference>
<proteinExistence type="predicted"/>
<dbReference type="InterPro" id="IPR018490">
    <property type="entry name" value="cNMP-bd_dom_sf"/>
</dbReference>
<reference evidence="6 7" key="1">
    <citation type="journal article" date="2016" name="Nat. Commun.">
        <title>Thousands of microbial genomes shed light on interconnected biogeochemical processes in an aquifer system.</title>
        <authorList>
            <person name="Anantharaman K."/>
            <person name="Brown C.T."/>
            <person name="Hug L.A."/>
            <person name="Sharon I."/>
            <person name="Castelle C.J."/>
            <person name="Probst A.J."/>
            <person name="Thomas B.C."/>
            <person name="Singh A."/>
            <person name="Wilkins M.J."/>
            <person name="Karaoz U."/>
            <person name="Brodie E.L."/>
            <person name="Williams K.H."/>
            <person name="Hubbard S.S."/>
            <person name="Banfield J.F."/>
        </authorList>
    </citation>
    <scope>NUCLEOTIDE SEQUENCE [LARGE SCALE GENOMIC DNA]</scope>
</reference>
<dbReference type="SUPFAM" id="SSF51206">
    <property type="entry name" value="cAMP-binding domain-like"/>
    <property type="match status" value="1"/>
</dbReference>
<evidence type="ECO:0000313" key="7">
    <source>
        <dbReference type="Proteomes" id="UP000177876"/>
    </source>
</evidence>
<dbReference type="SMART" id="SM00100">
    <property type="entry name" value="cNMP"/>
    <property type="match status" value="1"/>
</dbReference>
<comment type="caution">
    <text evidence="6">The sequence shown here is derived from an EMBL/GenBank/DDBJ whole genome shotgun (WGS) entry which is preliminary data.</text>
</comment>
<dbReference type="EMBL" id="MELK01000017">
    <property type="protein sequence ID" value="OFW59235.1"/>
    <property type="molecule type" value="Genomic_DNA"/>
</dbReference>
<dbReference type="CDD" id="cd00092">
    <property type="entry name" value="HTH_CRP"/>
    <property type="match status" value="1"/>
</dbReference>
<dbReference type="InterPro" id="IPR050397">
    <property type="entry name" value="Env_Response_Regulators"/>
</dbReference>
<dbReference type="InterPro" id="IPR000595">
    <property type="entry name" value="cNMP-bd_dom"/>
</dbReference>
<organism evidence="6 7">
    <name type="scientific">Candidatus Solincola sediminis</name>
    <dbReference type="NCBI Taxonomy" id="1797199"/>
    <lineage>
        <taxon>Bacteria</taxon>
        <taxon>Bacillati</taxon>
        <taxon>Actinomycetota</taxon>
        <taxon>Candidatus Geothermincolia</taxon>
        <taxon>Candidatus Geothermincolales</taxon>
        <taxon>Candidatus Geothermincolaceae</taxon>
        <taxon>Candidatus Solincola</taxon>
    </lineage>
</organism>
<dbReference type="SUPFAM" id="SSF46785">
    <property type="entry name" value="Winged helix' DNA-binding domain"/>
    <property type="match status" value="1"/>
</dbReference>
<evidence type="ECO:0000256" key="1">
    <source>
        <dbReference type="ARBA" id="ARBA00023015"/>
    </source>
</evidence>
<dbReference type="SMART" id="SM00419">
    <property type="entry name" value="HTH_CRP"/>
    <property type="match status" value="1"/>
</dbReference>
<dbReference type="Gene3D" id="2.60.120.10">
    <property type="entry name" value="Jelly Rolls"/>
    <property type="match status" value="1"/>
</dbReference>
<protein>
    <recommendedName>
        <fullName evidence="8">Crp/Fnr family transcriptional regulator</fullName>
    </recommendedName>
</protein>
<evidence type="ECO:0000256" key="3">
    <source>
        <dbReference type="ARBA" id="ARBA00023163"/>
    </source>
</evidence>